<evidence type="ECO:0000259" key="3">
    <source>
        <dbReference type="PROSITE" id="PS50893"/>
    </source>
</evidence>
<evidence type="ECO:0000313" key="4">
    <source>
        <dbReference type="EMBL" id="MDQ0435748.1"/>
    </source>
</evidence>
<organism evidence="4 5">
    <name type="scientific">Kaistia dalseonensis</name>
    <dbReference type="NCBI Taxonomy" id="410840"/>
    <lineage>
        <taxon>Bacteria</taxon>
        <taxon>Pseudomonadati</taxon>
        <taxon>Pseudomonadota</taxon>
        <taxon>Alphaproteobacteria</taxon>
        <taxon>Hyphomicrobiales</taxon>
        <taxon>Kaistiaceae</taxon>
        <taxon>Kaistia</taxon>
    </lineage>
</organism>
<proteinExistence type="predicted"/>
<dbReference type="GO" id="GO:0005524">
    <property type="term" value="F:ATP binding"/>
    <property type="evidence" value="ECO:0007669"/>
    <property type="project" value="UniProtKB-KW"/>
</dbReference>
<evidence type="ECO:0000256" key="1">
    <source>
        <dbReference type="ARBA" id="ARBA00022741"/>
    </source>
</evidence>
<gene>
    <name evidence="4" type="ORF">QO014_000118</name>
</gene>
<dbReference type="PANTHER" id="PTHR24220:SF659">
    <property type="entry name" value="TRANSPORTER, PUTATIVE-RELATED"/>
    <property type="match status" value="1"/>
</dbReference>
<dbReference type="InterPro" id="IPR003439">
    <property type="entry name" value="ABC_transporter-like_ATP-bd"/>
</dbReference>
<keyword evidence="5" id="KW-1185">Reference proteome</keyword>
<dbReference type="Pfam" id="PF00005">
    <property type="entry name" value="ABC_tran"/>
    <property type="match status" value="1"/>
</dbReference>
<reference evidence="4 5" key="1">
    <citation type="submission" date="2023-07" db="EMBL/GenBank/DDBJ databases">
        <title>Genomic Encyclopedia of Type Strains, Phase IV (KMG-IV): sequencing the most valuable type-strain genomes for metagenomic binning, comparative biology and taxonomic classification.</title>
        <authorList>
            <person name="Goeker M."/>
        </authorList>
    </citation>
    <scope>NUCLEOTIDE SEQUENCE [LARGE SCALE GENOMIC DNA]</scope>
    <source>
        <strain evidence="4 5">B6-8</strain>
    </source>
</reference>
<keyword evidence="2 4" id="KW-0067">ATP-binding</keyword>
<evidence type="ECO:0000313" key="5">
    <source>
        <dbReference type="Proteomes" id="UP001241603"/>
    </source>
</evidence>
<dbReference type="Gene3D" id="3.40.50.300">
    <property type="entry name" value="P-loop containing nucleotide triphosphate hydrolases"/>
    <property type="match status" value="1"/>
</dbReference>
<dbReference type="InterPro" id="IPR003593">
    <property type="entry name" value="AAA+_ATPase"/>
</dbReference>
<sequence length="230" mass="24579">MALLGLRIANVSVSFTGLPVPVLSLPALEIAPGERVAVTGPSGSGKSTLVNVITGLERPSSGMVLWGEIDIARLPEGKRDRWRAENIGLVMQDFHLFAGLSALDNVLLPVRLRMKGAARFAERAHALMNRVGLSRHDQPVATMSRGEMQRVAVARALLRQPGVVIADEPTASLDPESGAAVAELLLELAVEEGTTLLVVSHDERLVARMDRRIRLSAGRVAVDPNVEAAP</sequence>
<evidence type="ECO:0000256" key="2">
    <source>
        <dbReference type="ARBA" id="ARBA00022840"/>
    </source>
</evidence>
<dbReference type="PANTHER" id="PTHR24220">
    <property type="entry name" value="IMPORT ATP-BINDING PROTEIN"/>
    <property type="match status" value="1"/>
</dbReference>
<name>A0ABU0H1G5_9HYPH</name>
<dbReference type="InterPro" id="IPR015854">
    <property type="entry name" value="ABC_transpr_LolD-like"/>
</dbReference>
<dbReference type="SMART" id="SM00382">
    <property type="entry name" value="AAA"/>
    <property type="match status" value="1"/>
</dbReference>
<comment type="caution">
    <text evidence="4">The sequence shown here is derived from an EMBL/GenBank/DDBJ whole genome shotgun (WGS) entry which is preliminary data.</text>
</comment>
<protein>
    <submittedName>
        <fullName evidence="4">ABC transport system ATP-binding protein</fullName>
    </submittedName>
</protein>
<dbReference type="SUPFAM" id="SSF52540">
    <property type="entry name" value="P-loop containing nucleoside triphosphate hydrolases"/>
    <property type="match status" value="1"/>
</dbReference>
<feature type="domain" description="ABC transporter" evidence="3">
    <location>
        <begin position="6"/>
        <end position="229"/>
    </location>
</feature>
<dbReference type="InterPro" id="IPR027417">
    <property type="entry name" value="P-loop_NTPase"/>
</dbReference>
<keyword evidence="1" id="KW-0547">Nucleotide-binding</keyword>
<dbReference type="PROSITE" id="PS50893">
    <property type="entry name" value="ABC_TRANSPORTER_2"/>
    <property type="match status" value="1"/>
</dbReference>
<dbReference type="Proteomes" id="UP001241603">
    <property type="component" value="Unassembled WGS sequence"/>
</dbReference>
<dbReference type="EMBL" id="JAUSVO010000001">
    <property type="protein sequence ID" value="MDQ0435748.1"/>
    <property type="molecule type" value="Genomic_DNA"/>
</dbReference>
<accession>A0ABU0H1G5</accession>